<dbReference type="RefSeq" id="WP_212691991.1">
    <property type="nucleotide sequence ID" value="NZ_CP058561.1"/>
</dbReference>
<evidence type="ECO:0000259" key="5">
    <source>
        <dbReference type="PROSITE" id="PS50111"/>
    </source>
</evidence>
<evidence type="ECO:0000256" key="2">
    <source>
        <dbReference type="ARBA" id="ARBA00029447"/>
    </source>
</evidence>
<dbReference type="CDD" id="cd06225">
    <property type="entry name" value="HAMP"/>
    <property type="match status" value="1"/>
</dbReference>
<dbReference type="CDD" id="cd11386">
    <property type="entry name" value="MCP_signal"/>
    <property type="match status" value="1"/>
</dbReference>
<dbReference type="InterPro" id="IPR004089">
    <property type="entry name" value="MCPsignal_dom"/>
</dbReference>
<dbReference type="PROSITE" id="PS50885">
    <property type="entry name" value="HAMP"/>
    <property type="match status" value="1"/>
</dbReference>
<keyword evidence="8" id="KW-1185">Reference proteome</keyword>
<dbReference type="Pfam" id="PF00015">
    <property type="entry name" value="MCPsignal"/>
    <property type="match status" value="1"/>
</dbReference>
<evidence type="ECO:0000259" key="6">
    <source>
        <dbReference type="PROSITE" id="PS50885"/>
    </source>
</evidence>
<dbReference type="SMART" id="SM00304">
    <property type="entry name" value="HAMP"/>
    <property type="match status" value="1"/>
</dbReference>
<proteinExistence type="inferred from homology"/>
<dbReference type="Proteomes" id="UP000677305">
    <property type="component" value="Chromosome"/>
</dbReference>
<dbReference type="InterPro" id="IPR003660">
    <property type="entry name" value="HAMP_dom"/>
</dbReference>
<evidence type="ECO:0000256" key="4">
    <source>
        <dbReference type="SAM" id="Phobius"/>
    </source>
</evidence>
<evidence type="ECO:0000256" key="1">
    <source>
        <dbReference type="ARBA" id="ARBA00023224"/>
    </source>
</evidence>
<dbReference type="PANTHER" id="PTHR32089:SF112">
    <property type="entry name" value="LYSOZYME-LIKE PROTEIN-RELATED"/>
    <property type="match status" value="1"/>
</dbReference>
<comment type="similarity">
    <text evidence="2">Belongs to the methyl-accepting chemotaxis (MCP) protein family.</text>
</comment>
<dbReference type="AlphaFoldDB" id="A0A8J8M7B0"/>
<dbReference type="Pfam" id="PF00534">
    <property type="entry name" value="Glycos_transf_1"/>
    <property type="match status" value="1"/>
</dbReference>
<gene>
    <name evidence="7" type="ORF">HYG85_01540</name>
</gene>
<dbReference type="SUPFAM" id="SSF53756">
    <property type="entry name" value="UDP-Glycosyltransferase/glycogen phosphorylase"/>
    <property type="match status" value="1"/>
</dbReference>
<dbReference type="Gene3D" id="3.40.50.2000">
    <property type="entry name" value="Glycogen Phosphorylase B"/>
    <property type="match status" value="1"/>
</dbReference>
<evidence type="ECO:0000256" key="3">
    <source>
        <dbReference type="PROSITE-ProRule" id="PRU00284"/>
    </source>
</evidence>
<keyword evidence="1 3" id="KW-0807">Transducer</keyword>
<dbReference type="GO" id="GO:0007165">
    <property type="term" value="P:signal transduction"/>
    <property type="evidence" value="ECO:0007669"/>
    <property type="project" value="UniProtKB-KW"/>
</dbReference>
<dbReference type="SUPFAM" id="SSF58104">
    <property type="entry name" value="Methyl-accepting chemotaxis protein (MCP) signaling domain"/>
    <property type="match status" value="1"/>
</dbReference>
<dbReference type="Pfam" id="PF00672">
    <property type="entry name" value="HAMP"/>
    <property type="match status" value="1"/>
</dbReference>
<dbReference type="EMBL" id="CP058561">
    <property type="protein sequence ID" value="QUH27666.1"/>
    <property type="molecule type" value="Genomic_DNA"/>
</dbReference>
<feature type="domain" description="Methyl-accepting transducer" evidence="5">
    <location>
        <begin position="131"/>
        <end position="374"/>
    </location>
</feature>
<dbReference type="KEGG" id="vgu:HYG85_01540"/>
<evidence type="ECO:0000313" key="7">
    <source>
        <dbReference type="EMBL" id="QUH27666.1"/>
    </source>
</evidence>
<dbReference type="PROSITE" id="PS50111">
    <property type="entry name" value="CHEMOTAXIS_TRANSDUC_2"/>
    <property type="match status" value="1"/>
</dbReference>
<sequence length="594" mass="64971">MTNDNDLSIKSYTKSYNIKSSIVLSICLIASIVVSFLIADILIVSLITLCILLIGLILLRRFSKYDKKKIKETPDEMLVEKQLKNRLENLLEHAENVTQSGFGKQIPVDSNDEIGKLAATFNYLLDNVGNFVKELDEISEESSDTSRNLADITHRTSCVMQEVSTTLQELTSNTSNLSGSIEEIAEGAYKVEELTNEGITSLRNLEHKMENIVENANSATLSIKELNSASKKMQGIIDVISNIAKQTNLLALNAAIEAARAGDTGKGFAVVADEVRELAGNTQDSLQSISELISTFSEETIKTVEIIDSNNKDIIQGGQILKETSGTFNVIAQNITNMVDGIKNSADASSQIANGSKEIASATGVQTNAIADIADLSQKLSNMASELKTTLSDTQIGGANLDFDLVANDNSMKMISESDKKDLKGSLGIDNKYIIGMIARLEPVKGYDFLIDGLKKVLPKHNDVVCIIVGDGSLENKLKEKVEREQLSDRILFLGYRKDILKLLAIMDVVVLTSEKEGMPPRTLMEAMASSKPIVATNVKGNTMLVKDNKTGLLVNYNDVDNLTRCLEFFVKNPSIGMEYGNKGREHLEKLINN</sequence>
<feature type="domain" description="HAMP" evidence="6">
    <location>
        <begin position="81"/>
        <end position="133"/>
    </location>
</feature>
<dbReference type="GO" id="GO:0016757">
    <property type="term" value="F:glycosyltransferase activity"/>
    <property type="evidence" value="ECO:0007669"/>
    <property type="project" value="InterPro"/>
</dbReference>
<dbReference type="InterPro" id="IPR001296">
    <property type="entry name" value="Glyco_trans_1"/>
</dbReference>
<reference evidence="7 8" key="1">
    <citation type="submission" date="2020-07" db="EMBL/GenBank/DDBJ databases">
        <title>Vallitalea guaymasensis genome.</title>
        <authorList>
            <person name="Postec A."/>
        </authorList>
    </citation>
    <scope>NUCLEOTIDE SEQUENCE [LARGE SCALE GENOMIC DNA]</scope>
    <source>
        <strain evidence="7 8">Ra1766G1</strain>
    </source>
</reference>
<dbReference type="PANTHER" id="PTHR32089">
    <property type="entry name" value="METHYL-ACCEPTING CHEMOTAXIS PROTEIN MCPB"/>
    <property type="match status" value="1"/>
</dbReference>
<keyword evidence="4" id="KW-0472">Membrane</keyword>
<protein>
    <submittedName>
        <fullName evidence="7">Glycosyltransferase</fullName>
    </submittedName>
</protein>
<dbReference type="SMART" id="SM00283">
    <property type="entry name" value="MA"/>
    <property type="match status" value="1"/>
</dbReference>
<organism evidence="7 8">
    <name type="scientific">Vallitalea guaymasensis</name>
    <dbReference type="NCBI Taxonomy" id="1185412"/>
    <lineage>
        <taxon>Bacteria</taxon>
        <taxon>Bacillati</taxon>
        <taxon>Bacillota</taxon>
        <taxon>Clostridia</taxon>
        <taxon>Lachnospirales</taxon>
        <taxon>Vallitaleaceae</taxon>
        <taxon>Vallitalea</taxon>
    </lineage>
</organism>
<keyword evidence="4" id="KW-0812">Transmembrane</keyword>
<dbReference type="Gene3D" id="1.10.287.950">
    <property type="entry name" value="Methyl-accepting chemotaxis protein"/>
    <property type="match status" value="1"/>
</dbReference>
<accession>A0A8J8M7B0</accession>
<feature type="transmembrane region" description="Helical" evidence="4">
    <location>
        <begin position="21"/>
        <end position="38"/>
    </location>
</feature>
<evidence type="ECO:0000313" key="8">
    <source>
        <dbReference type="Proteomes" id="UP000677305"/>
    </source>
</evidence>
<name>A0A8J8M7B0_9FIRM</name>
<dbReference type="GO" id="GO:0016020">
    <property type="term" value="C:membrane"/>
    <property type="evidence" value="ECO:0007669"/>
    <property type="project" value="InterPro"/>
</dbReference>
<keyword evidence="4" id="KW-1133">Transmembrane helix</keyword>